<evidence type="ECO:0000313" key="3">
    <source>
        <dbReference type="Proteomes" id="UP001178507"/>
    </source>
</evidence>
<organism evidence="2 3">
    <name type="scientific">Effrenium voratum</name>
    <dbReference type="NCBI Taxonomy" id="2562239"/>
    <lineage>
        <taxon>Eukaryota</taxon>
        <taxon>Sar</taxon>
        <taxon>Alveolata</taxon>
        <taxon>Dinophyceae</taxon>
        <taxon>Suessiales</taxon>
        <taxon>Symbiodiniaceae</taxon>
        <taxon>Effrenium</taxon>
    </lineage>
</organism>
<protein>
    <submittedName>
        <fullName evidence="2">Uncharacterized protein</fullName>
    </submittedName>
</protein>
<proteinExistence type="predicted"/>
<keyword evidence="3" id="KW-1185">Reference proteome</keyword>
<dbReference type="SUPFAM" id="SSF109604">
    <property type="entry name" value="HD-domain/PDEase-like"/>
    <property type="match status" value="1"/>
</dbReference>
<comment type="caution">
    <text evidence="2">The sequence shown here is derived from an EMBL/GenBank/DDBJ whole genome shotgun (WGS) entry which is preliminary data.</text>
</comment>
<feature type="region of interest" description="Disordered" evidence="1">
    <location>
        <begin position="252"/>
        <end position="295"/>
    </location>
</feature>
<name>A0AA36JDH9_9DINO</name>
<dbReference type="Proteomes" id="UP001178507">
    <property type="component" value="Unassembled WGS sequence"/>
</dbReference>
<sequence>MLLGHVASSASTMLSLTTAGLAGQGALGGPSPRPGSARSARSVKSTAMDDPNALWRLTRRLQYRARPSRALEDLRRVRVLLDVDDGPLPFGVQSLESTSPEEFEEASAAAKERRLLLAGLVLAAADLAFLALPQRLHQAWAELAADERELGMAARQWLRGLAETLAIPLYDTLRTLEELTHGRGPSNRQPLAVPLHHLRDNARHWTKHMLAPQSKRRSLRSSVAESQTSLRDFLVKSSGDLERDVLRAESTTLPKGAQVPPPPMPDLPGQINEVATWDSDTSRGWDSSSNADLWA</sequence>
<dbReference type="EMBL" id="CAUJNA010003480">
    <property type="protein sequence ID" value="CAJ1403089.1"/>
    <property type="molecule type" value="Genomic_DNA"/>
</dbReference>
<feature type="compositionally biased region" description="Polar residues" evidence="1">
    <location>
        <begin position="278"/>
        <end position="295"/>
    </location>
</feature>
<evidence type="ECO:0000313" key="2">
    <source>
        <dbReference type="EMBL" id="CAJ1403089.1"/>
    </source>
</evidence>
<gene>
    <name evidence="2" type="ORF">EVOR1521_LOCUS25833</name>
</gene>
<accession>A0AA36JDH9</accession>
<feature type="region of interest" description="Disordered" evidence="1">
    <location>
        <begin position="25"/>
        <end position="45"/>
    </location>
</feature>
<reference evidence="2" key="1">
    <citation type="submission" date="2023-08" db="EMBL/GenBank/DDBJ databases">
        <authorList>
            <person name="Chen Y."/>
            <person name="Shah S."/>
            <person name="Dougan E. K."/>
            <person name="Thang M."/>
            <person name="Chan C."/>
        </authorList>
    </citation>
    <scope>NUCLEOTIDE SEQUENCE</scope>
</reference>
<evidence type="ECO:0000256" key="1">
    <source>
        <dbReference type="SAM" id="MobiDB-lite"/>
    </source>
</evidence>
<dbReference type="AlphaFoldDB" id="A0AA36JDH9"/>